<evidence type="ECO:0008006" key="8">
    <source>
        <dbReference type="Google" id="ProtNLM"/>
    </source>
</evidence>
<proteinExistence type="inferred from homology"/>
<dbReference type="SMART" id="SM00512">
    <property type="entry name" value="Skp1"/>
    <property type="match status" value="1"/>
</dbReference>
<keyword evidence="2" id="KW-0833">Ubl conjugation pathway</keyword>
<evidence type="ECO:0000259" key="4">
    <source>
        <dbReference type="Pfam" id="PF01466"/>
    </source>
</evidence>
<dbReference type="AlphaFoldDB" id="A0A4U8UL86"/>
<dbReference type="InterPro" id="IPR016073">
    <property type="entry name" value="Skp1_comp_POZ"/>
</dbReference>
<gene>
    <name evidence="6" type="ORF">L596_001328</name>
</gene>
<evidence type="ECO:0000313" key="6">
    <source>
        <dbReference type="EMBL" id="TMS33606.1"/>
    </source>
</evidence>
<evidence type="ECO:0000256" key="2">
    <source>
        <dbReference type="ARBA" id="ARBA00022786"/>
    </source>
</evidence>
<dbReference type="InterPro" id="IPR001232">
    <property type="entry name" value="SKP1-like"/>
</dbReference>
<name>A0A4U8UL86_STECR</name>
<dbReference type="InterPro" id="IPR036296">
    <property type="entry name" value="SKP1-like_dim_sf"/>
</dbReference>
<sequence>MTLLSLLIPRLVGVSCGAILRCRPASRGSMSCASPRLTFRLLTMKRVKLKLTDDKIIEVDRKAVRFSTTILDCIEIFELSHNGDAMKEPLPVTCGNEKVIKKLMEWCEEHKDDETSTYFRFREGGATQKNGYIQTEWDRRYLDKIDGSFLIDLIVAADYLGMKELFSIFASKAAQHLQGKTVKEMEKYFLVVSDMNAAEERAIQKQNDEWVQYLLPK</sequence>
<dbReference type="Proteomes" id="UP000298663">
    <property type="component" value="Unassembled WGS sequence"/>
</dbReference>
<reference evidence="6 7" key="1">
    <citation type="journal article" date="2015" name="Genome Biol.">
        <title>Comparative genomics of Steinernema reveals deeply conserved gene regulatory networks.</title>
        <authorList>
            <person name="Dillman A.R."/>
            <person name="Macchietto M."/>
            <person name="Porter C.F."/>
            <person name="Rogers A."/>
            <person name="Williams B."/>
            <person name="Antoshechkin I."/>
            <person name="Lee M.M."/>
            <person name="Goodwin Z."/>
            <person name="Lu X."/>
            <person name="Lewis E.E."/>
            <person name="Goodrich-Blair H."/>
            <person name="Stock S.P."/>
            <person name="Adams B.J."/>
            <person name="Sternberg P.W."/>
            <person name="Mortazavi A."/>
        </authorList>
    </citation>
    <scope>NUCLEOTIDE SEQUENCE [LARGE SCALE GENOMIC DNA]</scope>
    <source>
        <strain evidence="6 7">ALL</strain>
    </source>
</reference>
<dbReference type="InterPro" id="IPR016072">
    <property type="entry name" value="Skp1_comp_dimer"/>
</dbReference>
<dbReference type="PANTHER" id="PTHR11165">
    <property type="entry name" value="SKP1"/>
    <property type="match status" value="1"/>
</dbReference>
<dbReference type="STRING" id="34508.A0A4U8UL86"/>
<comment type="caution">
    <text evidence="6">The sequence shown here is derived from an EMBL/GenBank/DDBJ whole genome shotgun (WGS) entry which is preliminary data.</text>
</comment>
<dbReference type="SUPFAM" id="SSF81382">
    <property type="entry name" value="Skp1 dimerisation domain-like"/>
    <property type="match status" value="1"/>
</dbReference>
<feature type="domain" description="SKP1 component dimerisation" evidence="4">
    <location>
        <begin position="163"/>
        <end position="208"/>
    </location>
</feature>
<reference evidence="6 7" key="2">
    <citation type="journal article" date="2019" name="G3 (Bethesda)">
        <title>Hybrid Assembly of the Genome of the Entomopathogenic Nematode Steinernema carpocapsae Identifies the X-Chromosome.</title>
        <authorList>
            <person name="Serra L."/>
            <person name="Macchietto M."/>
            <person name="Macias-Munoz A."/>
            <person name="McGill C.J."/>
            <person name="Rodriguez I.M."/>
            <person name="Rodriguez B."/>
            <person name="Murad R."/>
            <person name="Mortazavi A."/>
        </authorList>
    </citation>
    <scope>NUCLEOTIDE SEQUENCE [LARGE SCALE GENOMIC DNA]</scope>
    <source>
        <strain evidence="6 7">ALL</strain>
    </source>
</reference>
<dbReference type="EMBL" id="AZBU02000001">
    <property type="protein sequence ID" value="TMS33606.1"/>
    <property type="molecule type" value="Genomic_DNA"/>
</dbReference>
<dbReference type="Gene3D" id="3.30.710.10">
    <property type="entry name" value="Potassium Channel Kv1.1, Chain A"/>
    <property type="match status" value="1"/>
</dbReference>
<feature type="signal peptide" evidence="3">
    <location>
        <begin position="1"/>
        <end position="17"/>
    </location>
</feature>
<dbReference type="InterPro" id="IPR016897">
    <property type="entry name" value="SKP1"/>
</dbReference>
<organism evidence="6 7">
    <name type="scientific">Steinernema carpocapsae</name>
    <name type="common">Entomopathogenic nematode</name>
    <dbReference type="NCBI Taxonomy" id="34508"/>
    <lineage>
        <taxon>Eukaryota</taxon>
        <taxon>Metazoa</taxon>
        <taxon>Ecdysozoa</taxon>
        <taxon>Nematoda</taxon>
        <taxon>Chromadorea</taxon>
        <taxon>Rhabditida</taxon>
        <taxon>Tylenchina</taxon>
        <taxon>Panagrolaimomorpha</taxon>
        <taxon>Strongyloidoidea</taxon>
        <taxon>Steinernematidae</taxon>
        <taxon>Steinernema</taxon>
    </lineage>
</organism>
<evidence type="ECO:0000313" key="7">
    <source>
        <dbReference type="Proteomes" id="UP000298663"/>
    </source>
</evidence>
<feature type="domain" description="SKP1 component POZ" evidence="5">
    <location>
        <begin position="46"/>
        <end position="111"/>
    </location>
</feature>
<dbReference type="Pfam" id="PF03931">
    <property type="entry name" value="Skp1_POZ"/>
    <property type="match status" value="1"/>
</dbReference>
<protein>
    <recommendedName>
        <fullName evidence="8">SKP1 component POZ domain-containing protein</fullName>
    </recommendedName>
</protein>
<dbReference type="InterPro" id="IPR011333">
    <property type="entry name" value="SKP1/BTB/POZ_sf"/>
</dbReference>
<dbReference type="Pfam" id="PF01466">
    <property type="entry name" value="Skp1"/>
    <property type="match status" value="1"/>
</dbReference>
<dbReference type="OrthoDB" id="5871387at2759"/>
<evidence type="ECO:0000259" key="5">
    <source>
        <dbReference type="Pfam" id="PF03931"/>
    </source>
</evidence>
<keyword evidence="3" id="KW-0732">Signal</keyword>
<comment type="similarity">
    <text evidence="1">Belongs to the SKP1 family.</text>
</comment>
<feature type="chain" id="PRO_5021027649" description="SKP1 component POZ domain-containing protein" evidence="3">
    <location>
        <begin position="18"/>
        <end position="217"/>
    </location>
</feature>
<evidence type="ECO:0000256" key="1">
    <source>
        <dbReference type="ARBA" id="ARBA00009993"/>
    </source>
</evidence>
<keyword evidence="7" id="KW-1185">Reference proteome</keyword>
<dbReference type="GO" id="GO:0006511">
    <property type="term" value="P:ubiquitin-dependent protein catabolic process"/>
    <property type="evidence" value="ECO:0007669"/>
    <property type="project" value="InterPro"/>
</dbReference>
<dbReference type="SUPFAM" id="SSF54695">
    <property type="entry name" value="POZ domain"/>
    <property type="match status" value="1"/>
</dbReference>
<accession>A0A4U8UL86</accession>
<evidence type="ECO:0000256" key="3">
    <source>
        <dbReference type="SAM" id="SignalP"/>
    </source>
</evidence>